<dbReference type="PANTHER" id="PTHR43537">
    <property type="entry name" value="TRANSCRIPTIONAL REGULATOR, GNTR FAMILY"/>
    <property type="match status" value="1"/>
</dbReference>
<keyword evidence="3" id="KW-0804">Transcription</keyword>
<sequence length="238" mass="26093">MSSRLHDLVVDTLGRRVVQGELAEGTTMLAEELEREFGVSRSVVREAVRALQSLGLVESAKRVGIRVLPMARWNVFDASVIRWRLAADAHGVQLRSLTELRAAVEPAAAELAARFGPDGLAAELIAIAGRMRAVGRAGDLATFLDLDIRFHALVLAASGNEMFAKLEGVIAEVLRGRTEHGLMPDHPHEEALQLHVDVADAILGRRPDEAREAMDRIMRRTVDEVQSVWAGRPRVHLA</sequence>
<accession>A0ABU1FK32</accession>
<dbReference type="EMBL" id="JAVKGS010000002">
    <property type="protein sequence ID" value="MDR5691702.1"/>
    <property type="molecule type" value="Genomic_DNA"/>
</dbReference>
<dbReference type="InterPro" id="IPR000524">
    <property type="entry name" value="Tscrpt_reg_HTH_GntR"/>
</dbReference>
<evidence type="ECO:0000256" key="1">
    <source>
        <dbReference type="ARBA" id="ARBA00023015"/>
    </source>
</evidence>
<dbReference type="InterPro" id="IPR011711">
    <property type="entry name" value="GntR_C"/>
</dbReference>
<dbReference type="Pfam" id="PF00392">
    <property type="entry name" value="GntR"/>
    <property type="match status" value="1"/>
</dbReference>
<evidence type="ECO:0000313" key="5">
    <source>
        <dbReference type="EMBL" id="MDR5691702.1"/>
    </source>
</evidence>
<organism evidence="5 6">
    <name type="scientific">Agromyces indicus</name>
    <dbReference type="NCBI Taxonomy" id="758919"/>
    <lineage>
        <taxon>Bacteria</taxon>
        <taxon>Bacillati</taxon>
        <taxon>Actinomycetota</taxon>
        <taxon>Actinomycetes</taxon>
        <taxon>Micrococcales</taxon>
        <taxon>Microbacteriaceae</taxon>
        <taxon>Agromyces</taxon>
    </lineage>
</organism>
<keyword evidence="6" id="KW-1185">Reference proteome</keyword>
<comment type="caution">
    <text evidence="5">The sequence shown here is derived from an EMBL/GenBank/DDBJ whole genome shotgun (WGS) entry which is preliminary data.</text>
</comment>
<dbReference type="InterPro" id="IPR036388">
    <property type="entry name" value="WH-like_DNA-bd_sf"/>
</dbReference>
<gene>
    <name evidence="5" type="ORF">RH861_06455</name>
</gene>
<protein>
    <submittedName>
        <fullName evidence="5">FCD domain-containing protein</fullName>
    </submittedName>
</protein>
<name>A0ABU1FK32_9MICO</name>
<evidence type="ECO:0000256" key="3">
    <source>
        <dbReference type="ARBA" id="ARBA00023163"/>
    </source>
</evidence>
<dbReference type="SUPFAM" id="SSF48008">
    <property type="entry name" value="GntR ligand-binding domain-like"/>
    <property type="match status" value="1"/>
</dbReference>
<dbReference type="PANTHER" id="PTHR43537:SF44">
    <property type="entry name" value="GNTR FAMILY REGULATORY PROTEIN"/>
    <property type="match status" value="1"/>
</dbReference>
<proteinExistence type="predicted"/>
<evidence type="ECO:0000256" key="2">
    <source>
        <dbReference type="ARBA" id="ARBA00023125"/>
    </source>
</evidence>
<dbReference type="SUPFAM" id="SSF46785">
    <property type="entry name" value="Winged helix' DNA-binding domain"/>
    <property type="match status" value="1"/>
</dbReference>
<dbReference type="InterPro" id="IPR008920">
    <property type="entry name" value="TF_FadR/GntR_C"/>
</dbReference>
<reference evidence="6" key="1">
    <citation type="submission" date="2023-07" db="EMBL/GenBank/DDBJ databases">
        <title>Description of three actinobacteria isolated from air of manufacturing shop in a pharmaceutical factory.</title>
        <authorList>
            <person name="Zhang D.-F."/>
        </authorList>
    </citation>
    <scope>NUCLEOTIDE SEQUENCE [LARGE SCALE GENOMIC DNA]</scope>
    <source>
        <strain evidence="6">CCTCC AB 2011122</strain>
    </source>
</reference>
<dbReference type="SMART" id="SM00345">
    <property type="entry name" value="HTH_GNTR"/>
    <property type="match status" value="1"/>
</dbReference>
<keyword evidence="1" id="KW-0805">Transcription regulation</keyword>
<dbReference type="CDD" id="cd07377">
    <property type="entry name" value="WHTH_GntR"/>
    <property type="match status" value="1"/>
</dbReference>
<feature type="domain" description="HTH gntR-type" evidence="4">
    <location>
        <begin position="3"/>
        <end position="70"/>
    </location>
</feature>
<dbReference type="Gene3D" id="1.10.10.10">
    <property type="entry name" value="Winged helix-like DNA-binding domain superfamily/Winged helix DNA-binding domain"/>
    <property type="match status" value="1"/>
</dbReference>
<dbReference type="Pfam" id="PF07729">
    <property type="entry name" value="FCD"/>
    <property type="match status" value="1"/>
</dbReference>
<dbReference type="Gene3D" id="1.20.120.530">
    <property type="entry name" value="GntR ligand-binding domain-like"/>
    <property type="match status" value="1"/>
</dbReference>
<evidence type="ECO:0000313" key="6">
    <source>
        <dbReference type="Proteomes" id="UP001260072"/>
    </source>
</evidence>
<dbReference type="InterPro" id="IPR036390">
    <property type="entry name" value="WH_DNA-bd_sf"/>
</dbReference>
<dbReference type="PROSITE" id="PS50949">
    <property type="entry name" value="HTH_GNTR"/>
    <property type="match status" value="1"/>
</dbReference>
<keyword evidence="2" id="KW-0238">DNA-binding</keyword>
<dbReference type="RefSeq" id="WP_310520322.1">
    <property type="nucleotide sequence ID" value="NZ_BAABBS010000002.1"/>
</dbReference>
<dbReference type="Proteomes" id="UP001260072">
    <property type="component" value="Unassembled WGS sequence"/>
</dbReference>
<evidence type="ECO:0000259" key="4">
    <source>
        <dbReference type="PROSITE" id="PS50949"/>
    </source>
</evidence>
<dbReference type="SMART" id="SM00895">
    <property type="entry name" value="FCD"/>
    <property type="match status" value="1"/>
</dbReference>